<name>A0AAW1ZU55_CULAL</name>
<comment type="caution">
    <text evidence="1">The sequence shown here is derived from an EMBL/GenBank/DDBJ whole genome shotgun (WGS) entry which is preliminary data.</text>
</comment>
<evidence type="ECO:0000313" key="2">
    <source>
        <dbReference type="Proteomes" id="UP001479290"/>
    </source>
</evidence>
<protein>
    <recommendedName>
        <fullName evidence="3">Placenta-specific protein 9</fullName>
    </recommendedName>
</protein>
<proteinExistence type="predicted"/>
<gene>
    <name evidence="1" type="ORF">ABG768_005994</name>
</gene>
<keyword evidence="2" id="KW-1185">Reference proteome</keyword>
<dbReference type="Proteomes" id="UP001479290">
    <property type="component" value="Unassembled WGS sequence"/>
</dbReference>
<sequence length="189" mass="21372">MRSAVRESVFVSSYLQFRKHHFLLESVKQTHPLRSSLLLQIENTFVLCFHQETSESRARDSVTEAGETLQCEREILLFILLVSHVPSVFVTDVTSLFCRSVMPWSTRVALLMLLIGQISTGPETSSSSNPCQGQKALHERMDSVEKRLDEGVQKLQAELALLLEAVEAREWSPLLDEPRIDILDEPPAP</sequence>
<dbReference type="EMBL" id="JAWDJR010000013">
    <property type="protein sequence ID" value="KAK9964860.1"/>
    <property type="molecule type" value="Genomic_DNA"/>
</dbReference>
<accession>A0AAW1ZU55</accession>
<reference evidence="1 2" key="1">
    <citation type="submission" date="2024-05" db="EMBL/GenBank/DDBJ databases">
        <title>A high-quality chromosomal-level genome assembly of Topmouth culter (Culter alburnus).</title>
        <authorList>
            <person name="Zhao H."/>
        </authorList>
    </citation>
    <scope>NUCLEOTIDE SEQUENCE [LARGE SCALE GENOMIC DNA]</scope>
    <source>
        <strain evidence="1">CATC2023</strain>
        <tissue evidence="1">Muscle</tissue>
    </source>
</reference>
<evidence type="ECO:0000313" key="1">
    <source>
        <dbReference type="EMBL" id="KAK9964860.1"/>
    </source>
</evidence>
<dbReference type="AlphaFoldDB" id="A0AAW1ZU55"/>
<organism evidence="1 2">
    <name type="scientific">Culter alburnus</name>
    <name type="common">Topmouth culter</name>
    <dbReference type="NCBI Taxonomy" id="194366"/>
    <lineage>
        <taxon>Eukaryota</taxon>
        <taxon>Metazoa</taxon>
        <taxon>Chordata</taxon>
        <taxon>Craniata</taxon>
        <taxon>Vertebrata</taxon>
        <taxon>Euteleostomi</taxon>
        <taxon>Actinopterygii</taxon>
        <taxon>Neopterygii</taxon>
        <taxon>Teleostei</taxon>
        <taxon>Ostariophysi</taxon>
        <taxon>Cypriniformes</taxon>
        <taxon>Xenocyprididae</taxon>
        <taxon>Xenocypridinae</taxon>
        <taxon>Culter</taxon>
    </lineage>
</organism>
<evidence type="ECO:0008006" key="3">
    <source>
        <dbReference type="Google" id="ProtNLM"/>
    </source>
</evidence>